<evidence type="ECO:0000313" key="3">
    <source>
        <dbReference type="EMBL" id="KIW01885.1"/>
    </source>
</evidence>
<dbReference type="InterPro" id="IPR002347">
    <property type="entry name" value="SDR_fam"/>
</dbReference>
<keyword evidence="4" id="KW-1185">Reference proteome</keyword>
<evidence type="ECO:0000256" key="2">
    <source>
        <dbReference type="SAM" id="Phobius"/>
    </source>
</evidence>
<dbReference type="VEuPathDB" id="FungiDB:PV09_06732"/>
<dbReference type="InterPro" id="IPR036291">
    <property type="entry name" value="NAD(P)-bd_dom_sf"/>
</dbReference>
<dbReference type="AlphaFoldDB" id="A0A0D2A5S0"/>
<sequence length="346" mass="37912">MVSLDVVKASNATIKTELSPGLVAVFVGGTSGIGEISLKQLARLTVRPRIYIVGRSAAAAERILAECRALNGEGEYVFVQKTLVRMRDAEAVCEDIKQRERHVNVLFLSVGEVDMSVEKNADGLRPIFALTTFARYLIALRLLPLLQRAPGLRRIVDVAAGAHEDRLLTDDWQAERLTVRDRNKLRGHLATMKTLTWQRLVEQAPDVSIVQEFPGLVVTPLFQRLGGWLGVAFRLFVFLFGWLLAVPLDESAERHAFMATSAAFAPREGDAKGAPLVAGLGVRTGADGHLGSGMYSVGWNNEGPGEEAMALLRRYHEDGTAAALWTWMKGEFTRILGADWEGMSGC</sequence>
<proteinExistence type="predicted"/>
<dbReference type="GO" id="GO:0016491">
    <property type="term" value="F:oxidoreductase activity"/>
    <property type="evidence" value="ECO:0007669"/>
    <property type="project" value="UniProtKB-KW"/>
</dbReference>
<keyword evidence="1" id="KW-0560">Oxidoreductase</keyword>
<dbReference type="InterPro" id="IPR052228">
    <property type="entry name" value="Sec_Metab_Biosynth_Oxidored"/>
</dbReference>
<name>A0A0D2A5S0_9PEZI</name>
<dbReference type="InParanoid" id="A0A0D2A5S0"/>
<dbReference type="PANTHER" id="PTHR47534:SF3">
    <property type="entry name" value="ALCOHOL DEHYDROGENASE-LIKE C-TERMINAL DOMAIN-CONTAINING PROTEIN"/>
    <property type="match status" value="1"/>
</dbReference>
<dbReference type="Proteomes" id="UP000053259">
    <property type="component" value="Unassembled WGS sequence"/>
</dbReference>
<evidence type="ECO:0000313" key="4">
    <source>
        <dbReference type="Proteomes" id="UP000053259"/>
    </source>
</evidence>
<accession>A0A0D2A5S0</accession>
<dbReference type="HOGENOM" id="CLU_044999_0_0_1"/>
<dbReference type="OrthoDB" id="2898509at2759"/>
<dbReference type="EMBL" id="KN847552">
    <property type="protein sequence ID" value="KIW01885.1"/>
    <property type="molecule type" value="Genomic_DNA"/>
</dbReference>
<dbReference type="Gene3D" id="3.40.50.720">
    <property type="entry name" value="NAD(P)-binding Rossmann-like Domain"/>
    <property type="match status" value="1"/>
</dbReference>
<feature type="transmembrane region" description="Helical" evidence="2">
    <location>
        <begin position="225"/>
        <end position="248"/>
    </location>
</feature>
<dbReference type="GeneID" id="27314705"/>
<dbReference type="RefSeq" id="XP_016211754.1">
    <property type="nucleotide sequence ID" value="XM_016360415.1"/>
</dbReference>
<dbReference type="PANTHER" id="PTHR47534">
    <property type="entry name" value="YALI0E05731P"/>
    <property type="match status" value="1"/>
</dbReference>
<keyword evidence="2" id="KW-0472">Membrane</keyword>
<gene>
    <name evidence="3" type="ORF">PV09_06732</name>
</gene>
<evidence type="ECO:0008006" key="5">
    <source>
        <dbReference type="Google" id="ProtNLM"/>
    </source>
</evidence>
<dbReference type="STRING" id="253628.A0A0D2A5S0"/>
<organism evidence="3 4">
    <name type="scientific">Verruconis gallopava</name>
    <dbReference type="NCBI Taxonomy" id="253628"/>
    <lineage>
        <taxon>Eukaryota</taxon>
        <taxon>Fungi</taxon>
        <taxon>Dikarya</taxon>
        <taxon>Ascomycota</taxon>
        <taxon>Pezizomycotina</taxon>
        <taxon>Dothideomycetes</taxon>
        <taxon>Pleosporomycetidae</taxon>
        <taxon>Venturiales</taxon>
        <taxon>Sympoventuriaceae</taxon>
        <taxon>Verruconis</taxon>
    </lineage>
</organism>
<dbReference type="Pfam" id="PF00106">
    <property type="entry name" value="adh_short"/>
    <property type="match status" value="1"/>
</dbReference>
<keyword evidence="2" id="KW-1133">Transmembrane helix</keyword>
<dbReference type="SUPFAM" id="SSF51735">
    <property type="entry name" value="NAD(P)-binding Rossmann-fold domains"/>
    <property type="match status" value="1"/>
</dbReference>
<protein>
    <recommendedName>
        <fullName evidence="5">Ketoreductase (KR) domain-containing protein</fullName>
    </recommendedName>
</protein>
<keyword evidence="2" id="KW-0812">Transmembrane</keyword>
<evidence type="ECO:0000256" key="1">
    <source>
        <dbReference type="ARBA" id="ARBA00023002"/>
    </source>
</evidence>
<reference evidence="3 4" key="1">
    <citation type="submission" date="2015-01" db="EMBL/GenBank/DDBJ databases">
        <title>The Genome Sequence of Ochroconis gallopava CBS43764.</title>
        <authorList>
            <consortium name="The Broad Institute Genomics Platform"/>
            <person name="Cuomo C."/>
            <person name="de Hoog S."/>
            <person name="Gorbushina A."/>
            <person name="Stielow B."/>
            <person name="Teixiera M."/>
            <person name="Abouelleil A."/>
            <person name="Chapman S.B."/>
            <person name="Priest M."/>
            <person name="Young S.K."/>
            <person name="Wortman J."/>
            <person name="Nusbaum C."/>
            <person name="Birren B."/>
        </authorList>
    </citation>
    <scope>NUCLEOTIDE SEQUENCE [LARGE SCALE GENOMIC DNA]</scope>
    <source>
        <strain evidence="3 4">CBS 43764</strain>
    </source>
</reference>